<evidence type="ECO:0000313" key="3">
    <source>
        <dbReference type="Proteomes" id="UP000185680"/>
    </source>
</evidence>
<protein>
    <submittedName>
        <fullName evidence="2">Uncharacterized protein</fullName>
    </submittedName>
</protein>
<proteinExistence type="predicted"/>
<evidence type="ECO:0000313" key="2">
    <source>
        <dbReference type="EMBL" id="AOW13122.1"/>
    </source>
</evidence>
<sequence>MPEDVTTVMDGDGKTGSIWFSVLVGAGEAVAGAVATAGSAGVGKSSQPRVALAANHRPAHKPKPAAAGKT</sequence>
<organism evidence="2 3">
    <name type="scientific">Hydrogenophaga crassostreae</name>
    <dbReference type="NCBI Taxonomy" id="1763535"/>
    <lineage>
        <taxon>Bacteria</taxon>
        <taxon>Pseudomonadati</taxon>
        <taxon>Pseudomonadota</taxon>
        <taxon>Betaproteobacteria</taxon>
        <taxon>Burkholderiales</taxon>
        <taxon>Comamonadaceae</taxon>
        <taxon>Hydrogenophaga</taxon>
    </lineage>
</organism>
<dbReference type="Proteomes" id="UP000185680">
    <property type="component" value="Chromosome"/>
</dbReference>
<dbReference type="AlphaFoldDB" id="A0A1D8NVK5"/>
<gene>
    <name evidence="2" type="ORF">LPB072_09930</name>
</gene>
<name>A0A1D8NVK5_9BURK</name>
<reference evidence="2 3" key="1">
    <citation type="submission" date="2016-10" db="EMBL/GenBank/DDBJ databases">
        <title>Hydorgenophaga sp. LPB0072 isolated from gastropod.</title>
        <authorList>
            <person name="Kim E."/>
            <person name="Yi H."/>
        </authorList>
    </citation>
    <scope>NUCLEOTIDE SEQUENCE [LARGE SCALE GENOMIC DNA]</scope>
    <source>
        <strain evidence="2 3">LPB0072</strain>
    </source>
</reference>
<evidence type="ECO:0000256" key="1">
    <source>
        <dbReference type="SAM" id="MobiDB-lite"/>
    </source>
</evidence>
<feature type="region of interest" description="Disordered" evidence="1">
    <location>
        <begin position="51"/>
        <end position="70"/>
    </location>
</feature>
<dbReference type="EMBL" id="CP017476">
    <property type="protein sequence ID" value="AOW13122.1"/>
    <property type="molecule type" value="Genomic_DNA"/>
</dbReference>
<accession>A0A1D8NVK5</accession>
<dbReference type="KEGG" id="hyl:LPB072_09930"/>